<accession>A0A1D8GP53</accession>
<dbReference type="Pfam" id="PF00475">
    <property type="entry name" value="IGPD"/>
    <property type="match status" value="1"/>
</dbReference>
<dbReference type="PROSITE" id="PS00954">
    <property type="entry name" value="IGP_DEHYDRATASE_1"/>
    <property type="match status" value="1"/>
</dbReference>
<evidence type="ECO:0000256" key="1">
    <source>
        <dbReference type="ARBA" id="ARBA00005047"/>
    </source>
</evidence>
<evidence type="ECO:0000313" key="9">
    <source>
        <dbReference type="Proteomes" id="UP000095743"/>
    </source>
</evidence>
<dbReference type="InterPro" id="IPR020565">
    <property type="entry name" value="ImidazoleglycerP_deHydtase_CS"/>
</dbReference>
<comment type="catalytic activity">
    <reaction evidence="6 7">
        <text>D-erythro-1-(imidazol-4-yl)glycerol 3-phosphate = 3-(imidazol-4-yl)-2-oxopropyl phosphate + H2O</text>
        <dbReference type="Rhea" id="RHEA:11040"/>
        <dbReference type="ChEBI" id="CHEBI:15377"/>
        <dbReference type="ChEBI" id="CHEBI:57766"/>
        <dbReference type="ChEBI" id="CHEBI:58278"/>
        <dbReference type="EC" id="4.2.1.19"/>
    </reaction>
</comment>
<evidence type="ECO:0000313" key="8">
    <source>
        <dbReference type="EMBL" id="AOT72672.1"/>
    </source>
</evidence>
<dbReference type="InterPro" id="IPR000807">
    <property type="entry name" value="ImidazoleglycerolP_deHydtase"/>
</dbReference>
<comment type="pathway">
    <text evidence="1 6 7">Amino-acid biosynthesis; L-histidine biosynthesis; L-histidine from 5-phospho-alpha-D-ribose 1-diphosphate: step 6/9.</text>
</comment>
<dbReference type="InterPro" id="IPR038494">
    <property type="entry name" value="IGPD_sf"/>
</dbReference>
<dbReference type="PANTHER" id="PTHR23133:SF2">
    <property type="entry name" value="IMIDAZOLEGLYCEROL-PHOSPHATE DEHYDRATASE"/>
    <property type="match status" value="1"/>
</dbReference>
<keyword evidence="4 6" id="KW-0368">Histidine biosynthesis</keyword>
<dbReference type="RefSeq" id="WP_069980981.1">
    <property type="nucleotide sequence ID" value="NZ_CP017269.1"/>
</dbReference>
<dbReference type="FunFam" id="3.30.230.40:FF:000003">
    <property type="entry name" value="Imidazoleglycerol-phosphate dehydratase HisB"/>
    <property type="match status" value="1"/>
</dbReference>
<dbReference type="GO" id="GO:0004424">
    <property type="term" value="F:imidazoleglycerol-phosphate dehydratase activity"/>
    <property type="evidence" value="ECO:0007669"/>
    <property type="project" value="UniProtKB-UniRule"/>
</dbReference>
<dbReference type="PANTHER" id="PTHR23133">
    <property type="entry name" value="IMIDAZOLEGLYCEROL-PHOSPHATE DEHYDRATASE HIS7"/>
    <property type="match status" value="1"/>
</dbReference>
<evidence type="ECO:0000256" key="4">
    <source>
        <dbReference type="ARBA" id="ARBA00023102"/>
    </source>
</evidence>
<evidence type="ECO:0000256" key="5">
    <source>
        <dbReference type="ARBA" id="ARBA00023239"/>
    </source>
</evidence>
<keyword evidence="3 6" id="KW-0028">Amino-acid biosynthesis</keyword>
<dbReference type="HAMAP" id="MF_00076">
    <property type="entry name" value="HisB"/>
    <property type="match status" value="1"/>
</dbReference>
<keyword evidence="5 6" id="KW-0456">Lyase</keyword>
<dbReference type="AlphaFoldDB" id="A0A1D8GP53"/>
<dbReference type="KEGG" id="gfe:Gferi_25830"/>
<proteinExistence type="inferred from homology"/>
<evidence type="ECO:0000256" key="3">
    <source>
        <dbReference type="ARBA" id="ARBA00022605"/>
    </source>
</evidence>
<dbReference type="GO" id="GO:0005737">
    <property type="term" value="C:cytoplasm"/>
    <property type="evidence" value="ECO:0007669"/>
    <property type="project" value="UniProtKB-SubCell"/>
</dbReference>
<comment type="similarity">
    <text evidence="6 7">Belongs to the imidazoleglycerol-phosphate dehydratase family.</text>
</comment>
<name>A0A1D8GP53_9FIRM</name>
<dbReference type="NCBIfam" id="NF002107">
    <property type="entry name" value="PRK00951.1-2"/>
    <property type="match status" value="1"/>
</dbReference>
<dbReference type="EC" id="4.2.1.19" evidence="6 7"/>
<dbReference type="SUPFAM" id="SSF54211">
    <property type="entry name" value="Ribosomal protein S5 domain 2-like"/>
    <property type="match status" value="2"/>
</dbReference>
<evidence type="ECO:0000256" key="6">
    <source>
        <dbReference type="HAMAP-Rule" id="MF_00076"/>
    </source>
</evidence>
<dbReference type="STRING" id="1424294.Gferi_25830"/>
<dbReference type="GO" id="GO:0000105">
    <property type="term" value="P:L-histidine biosynthetic process"/>
    <property type="evidence" value="ECO:0007669"/>
    <property type="project" value="UniProtKB-UniRule"/>
</dbReference>
<protein>
    <recommendedName>
        <fullName evidence="2 6">Imidazoleglycerol-phosphate dehydratase</fullName>
        <shortName evidence="6">IGPD</shortName>
        <ecNumber evidence="6 7">4.2.1.19</ecNumber>
    </recommendedName>
</protein>
<dbReference type="FunFam" id="3.30.230.40:FF:000001">
    <property type="entry name" value="Imidazoleglycerol-phosphate dehydratase HisB"/>
    <property type="match status" value="1"/>
</dbReference>
<dbReference type="Gene3D" id="3.30.230.40">
    <property type="entry name" value="Imidazole glycerol phosphate dehydratase, domain 1"/>
    <property type="match status" value="2"/>
</dbReference>
<dbReference type="NCBIfam" id="NF002114">
    <property type="entry name" value="PRK00951.2-4"/>
    <property type="match status" value="1"/>
</dbReference>
<dbReference type="UniPathway" id="UPA00031">
    <property type="reaction ID" value="UER00011"/>
</dbReference>
<dbReference type="OrthoDB" id="9790411at2"/>
<dbReference type="PROSITE" id="PS00955">
    <property type="entry name" value="IGP_DEHYDRATASE_2"/>
    <property type="match status" value="1"/>
</dbReference>
<dbReference type="NCBIfam" id="NF002111">
    <property type="entry name" value="PRK00951.2-1"/>
    <property type="match status" value="1"/>
</dbReference>
<dbReference type="InterPro" id="IPR020568">
    <property type="entry name" value="Ribosomal_Su5_D2-typ_SF"/>
</dbReference>
<reference evidence="8 9" key="1">
    <citation type="submission" date="2016-09" db="EMBL/GenBank/DDBJ databases">
        <title>Genomic analysis reveals versatility of anaerobic energy metabolism of Geosporobacter ferrireducens IRF9 of phylum Firmicutes.</title>
        <authorList>
            <person name="Kim S.-J."/>
        </authorList>
    </citation>
    <scope>NUCLEOTIDE SEQUENCE [LARGE SCALE GENOMIC DNA]</scope>
    <source>
        <strain evidence="8 9">IRF9</strain>
    </source>
</reference>
<sequence length="195" mass="21360">MTRKAQIKRKTAETDIDLILSVDGSGDAQIQTGIGFFDHMLILLCKHGFMDMTLNCIGDLAVDGHHTVEDIGIVLGKAFKEALGDKSKIARYGTVLTPMDESLALVALDISGRAFLHFDAVLDVPRLGDFDTELVEEFMRAFSTHAEVTLHIQVLYGKNNHHKIEAIFKGLGRALDQATALQNRIDGVLSTKGLL</sequence>
<gene>
    <name evidence="6 8" type="primary">hisB</name>
    <name evidence="8" type="ORF">Gferi_25830</name>
</gene>
<evidence type="ECO:0000256" key="2">
    <source>
        <dbReference type="ARBA" id="ARBA00016664"/>
    </source>
</evidence>
<organism evidence="8 9">
    <name type="scientific">Geosporobacter ferrireducens</name>
    <dbReference type="NCBI Taxonomy" id="1424294"/>
    <lineage>
        <taxon>Bacteria</taxon>
        <taxon>Bacillati</taxon>
        <taxon>Bacillota</taxon>
        <taxon>Clostridia</taxon>
        <taxon>Peptostreptococcales</taxon>
        <taxon>Thermotaleaceae</taxon>
        <taxon>Geosporobacter</taxon>
    </lineage>
</organism>
<dbReference type="CDD" id="cd07914">
    <property type="entry name" value="IGPD"/>
    <property type="match status" value="1"/>
</dbReference>
<evidence type="ECO:0000256" key="7">
    <source>
        <dbReference type="RuleBase" id="RU000599"/>
    </source>
</evidence>
<dbReference type="EMBL" id="CP017269">
    <property type="protein sequence ID" value="AOT72672.1"/>
    <property type="molecule type" value="Genomic_DNA"/>
</dbReference>
<comment type="subcellular location">
    <subcellularLocation>
        <location evidence="6 7">Cytoplasm</location>
    </subcellularLocation>
</comment>
<dbReference type="Proteomes" id="UP000095743">
    <property type="component" value="Chromosome"/>
</dbReference>
<keyword evidence="9" id="KW-1185">Reference proteome</keyword>
<keyword evidence="6" id="KW-0963">Cytoplasm</keyword>